<sequence>MSARTGVVPVVRGAIYFGVAIVLAAIVGIAIVASFGSGRVFTGLLVGALLFLVVAFALFWADAVVLDEQQITVRVPWAATELGWDRVLAARLANMPDGRWSLALDLTAGNEPYNELLLLAIPPVVRKVGNAYELRKREQVGEVLDLLRAKQVPMTVLPEIRMALADFWQIDLPVG</sequence>
<organism evidence="2 3">
    <name type="scientific">Skermania pinensis</name>
    <dbReference type="NCBI Taxonomy" id="39122"/>
    <lineage>
        <taxon>Bacteria</taxon>
        <taxon>Bacillati</taxon>
        <taxon>Actinomycetota</taxon>
        <taxon>Actinomycetes</taxon>
        <taxon>Mycobacteriales</taxon>
        <taxon>Gordoniaceae</taxon>
        <taxon>Skermania</taxon>
    </lineage>
</organism>
<evidence type="ECO:0008006" key="4">
    <source>
        <dbReference type="Google" id="ProtNLM"/>
    </source>
</evidence>
<keyword evidence="1" id="KW-1133">Transmembrane helix</keyword>
<proteinExistence type="predicted"/>
<accession>A0ABX8S5X8</accession>
<protein>
    <recommendedName>
        <fullName evidence="4">PH domain-containing protein</fullName>
    </recommendedName>
</protein>
<keyword evidence="1" id="KW-0472">Membrane</keyword>
<dbReference type="RefSeq" id="WP_066472822.1">
    <property type="nucleotide sequence ID" value="NZ_CBCRUZ010000008.1"/>
</dbReference>
<feature type="transmembrane region" description="Helical" evidence="1">
    <location>
        <begin position="40"/>
        <end position="61"/>
    </location>
</feature>
<feature type="transmembrane region" description="Helical" evidence="1">
    <location>
        <begin position="14"/>
        <end position="33"/>
    </location>
</feature>
<keyword evidence="3" id="KW-1185">Reference proteome</keyword>
<name>A0ABX8S5X8_9ACTN</name>
<keyword evidence="1" id="KW-0812">Transmembrane</keyword>
<reference evidence="2" key="1">
    <citation type="submission" date="2021-07" db="EMBL/GenBank/DDBJ databases">
        <title>Candidatus Kaistella beijingensis sp. nov. isolated from a municipal wastewater treatment plant is involved in sludge foaming.</title>
        <authorList>
            <person name="Song Y."/>
            <person name="Liu S.-J."/>
        </authorList>
    </citation>
    <scope>NUCLEOTIDE SEQUENCE</scope>
    <source>
        <strain evidence="2">DSM 43998</strain>
    </source>
</reference>
<dbReference type="Proteomes" id="UP000887023">
    <property type="component" value="Chromosome"/>
</dbReference>
<evidence type="ECO:0000256" key="1">
    <source>
        <dbReference type="SAM" id="Phobius"/>
    </source>
</evidence>
<evidence type="ECO:0000313" key="2">
    <source>
        <dbReference type="EMBL" id="QXQ13238.1"/>
    </source>
</evidence>
<evidence type="ECO:0000313" key="3">
    <source>
        <dbReference type="Proteomes" id="UP000887023"/>
    </source>
</evidence>
<gene>
    <name evidence="2" type="ORF">KV203_15330</name>
</gene>
<dbReference type="EMBL" id="CP079105">
    <property type="protein sequence ID" value="QXQ13238.1"/>
    <property type="molecule type" value="Genomic_DNA"/>
</dbReference>